<dbReference type="InterPro" id="IPR029063">
    <property type="entry name" value="SAM-dependent_MTases_sf"/>
</dbReference>
<keyword evidence="3" id="KW-0489">Methyltransferase</keyword>
<feature type="coiled-coil region" evidence="6">
    <location>
        <begin position="410"/>
        <end position="504"/>
    </location>
</feature>
<dbReference type="RefSeq" id="WP_344654433.1">
    <property type="nucleotide sequence ID" value="NZ_BAAAGX010000046.1"/>
</dbReference>
<name>A0ABP3EZ27_9ACTN</name>
<comment type="catalytic activity">
    <reaction evidence="1">
        <text>L-glutamyl-[protein] + S-adenosyl-L-methionine = [protein]-L-glutamate 5-O-methyl ester + S-adenosyl-L-homocysteine</text>
        <dbReference type="Rhea" id="RHEA:24452"/>
        <dbReference type="Rhea" id="RHEA-COMP:10208"/>
        <dbReference type="Rhea" id="RHEA-COMP:10311"/>
        <dbReference type="ChEBI" id="CHEBI:29973"/>
        <dbReference type="ChEBI" id="CHEBI:57856"/>
        <dbReference type="ChEBI" id="CHEBI:59789"/>
        <dbReference type="ChEBI" id="CHEBI:82795"/>
        <dbReference type="EC" id="2.1.1.80"/>
    </reaction>
</comment>
<dbReference type="Gene3D" id="1.10.155.10">
    <property type="entry name" value="Chemotaxis receptor methyltransferase CheR, N-terminal domain"/>
    <property type="match status" value="1"/>
</dbReference>
<evidence type="ECO:0000259" key="7">
    <source>
        <dbReference type="PROSITE" id="PS50112"/>
    </source>
</evidence>
<feature type="domain" description="CheR-type methyltransferase" evidence="8">
    <location>
        <begin position="1"/>
        <end position="271"/>
    </location>
</feature>
<dbReference type="InterPro" id="IPR035965">
    <property type="entry name" value="PAS-like_dom_sf"/>
</dbReference>
<dbReference type="SMART" id="SM00138">
    <property type="entry name" value="MeTrc"/>
    <property type="match status" value="1"/>
</dbReference>
<dbReference type="EMBL" id="BAAAGX010000046">
    <property type="protein sequence ID" value="GAA0282259.1"/>
    <property type="molecule type" value="Genomic_DNA"/>
</dbReference>
<dbReference type="PROSITE" id="PS50112">
    <property type="entry name" value="PAS"/>
    <property type="match status" value="1"/>
</dbReference>
<dbReference type="SUPFAM" id="SSF53335">
    <property type="entry name" value="S-adenosyl-L-methionine-dependent methyltransferases"/>
    <property type="match status" value="1"/>
</dbReference>
<comment type="caution">
    <text evidence="9">The sequence shown here is derived from an EMBL/GenBank/DDBJ whole genome shotgun (WGS) entry which is preliminary data.</text>
</comment>
<dbReference type="CDD" id="cd02440">
    <property type="entry name" value="AdoMet_MTases"/>
    <property type="match status" value="1"/>
</dbReference>
<dbReference type="Gene3D" id="3.40.50.150">
    <property type="entry name" value="Vaccinia Virus protein VP39"/>
    <property type="match status" value="1"/>
</dbReference>
<evidence type="ECO:0000256" key="3">
    <source>
        <dbReference type="ARBA" id="ARBA00022603"/>
    </source>
</evidence>
<keyword evidence="6" id="KW-0175">Coiled coil</keyword>
<dbReference type="PANTHER" id="PTHR24422">
    <property type="entry name" value="CHEMOTAXIS PROTEIN METHYLTRANSFERASE"/>
    <property type="match status" value="1"/>
</dbReference>
<keyword evidence="10" id="KW-1185">Reference proteome</keyword>
<evidence type="ECO:0000256" key="4">
    <source>
        <dbReference type="ARBA" id="ARBA00022679"/>
    </source>
</evidence>
<evidence type="ECO:0000256" key="5">
    <source>
        <dbReference type="ARBA" id="ARBA00022691"/>
    </source>
</evidence>
<reference evidence="10" key="1">
    <citation type="journal article" date="2019" name="Int. J. Syst. Evol. Microbiol.">
        <title>The Global Catalogue of Microorganisms (GCM) 10K type strain sequencing project: providing services to taxonomists for standard genome sequencing and annotation.</title>
        <authorList>
            <consortium name="The Broad Institute Genomics Platform"/>
            <consortium name="The Broad Institute Genome Sequencing Center for Infectious Disease"/>
            <person name="Wu L."/>
            <person name="Ma J."/>
        </authorList>
    </citation>
    <scope>NUCLEOTIDE SEQUENCE [LARGE SCALE GENOMIC DNA]</scope>
    <source>
        <strain evidence="10">JCM 10425</strain>
    </source>
</reference>
<organism evidence="9 10">
    <name type="scientific">Cryptosporangium japonicum</name>
    <dbReference type="NCBI Taxonomy" id="80872"/>
    <lineage>
        <taxon>Bacteria</taxon>
        <taxon>Bacillati</taxon>
        <taxon>Actinomycetota</taxon>
        <taxon>Actinomycetes</taxon>
        <taxon>Cryptosporangiales</taxon>
        <taxon>Cryptosporangiaceae</taxon>
        <taxon>Cryptosporangium</taxon>
    </lineage>
</organism>
<dbReference type="EC" id="2.1.1.80" evidence="2"/>
<dbReference type="SUPFAM" id="SSF55785">
    <property type="entry name" value="PYP-like sensor domain (PAS domain)"/>
    <property type="match status" value="2"/>
</dbReference>
<feature type="domain" description="PAS" evidence="7">
    <location>
        <begin position="497"/>
        <end position="545"/>
    </location>
</feature>
<dbReference type="InterPro" id="IPR022642">
    <property type="entry name" value="CheR_C"/>
</dbReference>
<dbReference type="Gene3D" id="3.30.450.20">
    <property type="entry name" value="PAS domain"/>
    <property type="match status" value="2"/>
</dbReference>
<dbReference type="Gene3D" id="1.10.287.620">
    <property type="entry name" value="Helix Hairpins"/>
    <property type="match status" value="1"/>
</dbReference>
<dbReference type="SUPFAM" id="SSF47757">
    <property type="entry name" value="Chemotaxis receptor methyltransferase CheR, N-terminal domain"/>
    <property type="match status" value="1"/>
</dbReference>
<dbReference type="NCBIfam" id="TIGR00229">
    <property type="entry name" value="sensory_box"/>
    <property type="match status" value="2"/>
</dbReference>
<evidence type="ECO:0000313" key="9">
    <source>
        <dbReference type="EMBL" id="GAA0282259.1"/>
    </source>
</evidence>
<dbReference type="Pfam" id="PF01739">
    <property type="entry name" value="CheR"/>
    <property type="match status" value="1"/>
</dbReference>
<dbReference type="InterPro" id="IPR000780">
    <property type="entry name" value="CheR_MeTrfase"/>
</dbReference>
<dbReference type="CDD" id="cd00130">
    <property type="entry name" value="PAS"/>
    <property type="match status" value="2"/>
</dbReference>
<dbReference type="Pfam" id="PF03705">
    <property type="entry name" value="CheR_N"/>
    <property type="match status" value="1"/>
</dbReference>
<dbReference type="InterPro" id="IPR013656">
    <property type="entry name" value="PAS_4"/>
</dbReference>
<evidence type="ECO:0000256" key="6">
    <source>
        <dbReference type="SAM" id="Coils"/>
    </source>
</evidence>
<evidence type="ECO:0000313" key="10">
    <source>
        <dbReference type="Proteomes" id="UP001500967"/>
    </source>
</evidence>
<gene>
    <name evidence="9" type="ORF">GCM10009539_82730</name>
</gene>
<dbReference type="PANTHER" id="PTHR24422:SF10">
    <property type="entry name" value="CHEMOTAXIS PROTEIN METHYLTRANSFERASE 2"/>
    <property type="match status" value="1"/>
</dbReference>
<evidence type="ECO:0000259" key="8">
    <source>
        <dbReference type="PROSITE" id="PS50123"/>
    </source>
</evidence>
<dbReference type="SMART" id="SM00091">
    <property type="entry name" value="PAS"/>
    <property type="match status" value="2"/>
</dbReference>
<dbReference type="InterPro" id="IPR050903">
    <property type="entry name" value="Bact_Chemotaxis_MeTrfase"/>
</dbReference>
<dbReference type="Pfam" id="PF08448">
    <property type="entry name" value="PAS_4"/>
    <property type="match status" value="2"/>
</dbReference>
<proteinExistence type="predicted"/>
<accession>A0ABP3EZ27</accession>
<evidence type="ECO:0000256" key="2">
    <source>
        <dbReference type="ARBA" id="ARBA00012534"/>
    </source>
</evidence>
<dbReference type="InterPro" id="IPR000014">
    <property type="entry name" value="PAS"/>
</dbReference>
<dbReference type="PROSITE" id="PS50123">
    <property type="entry name" value="CHER"/>
    <property type="match status" value="1"/>
</dbReference>
<dbReference type="InterPro" id="IPR036804">
    <property type="entry name" value="CheR_N_sf"/>
</dbReference>
<dbReference type="PRINTS" id="PR00996">
    <property type="entry name" value="CHERMTFRASE"/>
</dbReference>
<dbReference type="SUPFAM" id="SSF90257">
    <property type="entry name" value="Myosin rod fragments"/>
    <property type="match status" value="1"/>
</dbReference>
<evidence type="ECO:0000256" key="1">
    <source>
        <dbReference type="ARBA" id="ARBA00001541"/>
    </source>
</evidence>
<dbReference type="InterPro" id="IPR022641">
    <property type="entry name" value="CheR_N"/>
</dbReference>
<protein>
    <recommendedName>
        <fullName evidence="2">protein-glutamate O-methyltransferase</fullName>
        <ecNumber evidence="2">2.1.1.80</ecNumber>
    </recommendedName>
</protein>
<keyword evidence="4" id="KW-0808">Transferase</keyword>
<keyword evidence="5" id="KW-0949">S-adenosyl-L-methionine</keyword>
<dbReference type="Proteomes" id="UP001500967">
    <property type="component" value="Unassembled WGS sequence"/>
</dbReference>
<sequence length="622" mass="70027">MSEDDPDFEALLEFLKESRGFDFTGYKRSSLMRRVARRTQALGIEGWNEYLDYIQVHQDEYTTLFNTVLINVTGFFRDQDSWLQMRAEILPQLIASKKPSEAIRVWCAGCATGEEAYSIAMLLAELLGPEEFRDRVKIYATDVDDEALSIARQATYGEKEARAVPSDLLDRYFERNGVRFVFAKDLRRSVIFGRNDLVQDAPISRVDLLTCRNTLMYLNAETQARVLARFNFALNEVGVLFLGKAEMLLSHGQLFTPLDLKRRFFRKVPRAVPGLGVITSGGAGKNALRELLGADRLQTEALLTAPVAAIVVTNDGTVAGVNQRAEALFGVSARDLGRPFLDLDVSYRPIELRPYLEEVRRERRPVWVRDVEWTRSPGEKLCVDFQIMPLISSDGQHAGAAVFASDVTRYRNLQDELEFANRQIETAYEELQSTVEELETTNEELQSTVEELETTNEELQSTNEELETMNEELQSTNDELQSINDELRERTDQLNDANAFLESILRSLRSVVVVVDSDLVVRVWNRQSEDLWGLRPEEAVGQHLLNLDIGISTDRLRPLIRQVLVGGEPTAPAELAIDAINRRGRPVEVRVGASPLIYRAGQVAGAIVVMDQVSAPAPNDPS</sequence>